<evidence type="ECO:0000256" key="6">
    <source>
        <dbReference type="ARBA" id="ARBA00022679"/>
    </source>
</evidence>
<dbReference type="AlphaFoldDB" id="A0A976RT52"/>
<dbReference type="SUPFAM" id="SSF53383">
    <property type="entry name" value="PLP-dependent transferases"/>
    <property type="match status" value="1"/>
</dbReference>
<feature type="binding site" evidence="11">
    <location>
        <position position="101"/>
    </location>
    <ligand>
        <name>pyridoxal 5'-phosphate</name>
        <dbReference type="ChEBI" id="CHEBI:597326"/>
    </ligand>
</feature>
<keyword evidence="11" id="KW-0963">Cytoplasm</keyword>
<dbReference type="InterPro" id="IPR000192">
    <property type="entry name" value="Aminotrans_V_dom"/>
</dbReference>
<dbReference type="PIRSF" id="PIRSF000525">
    <property type="entry name" value="SerC"/>
    <property type="match status" value="1"/>
</dbReference>
<organism evidence="14 15">
    <name type="scientific">Nicoliella spurrieriana</name>
    <dbReference type="NCBI Taxonomy" id="2925830"/>
    <lineage>
        <taxon>Bacteria</taxon>
        <taxon>Bacillati</taxon>
        <taxon>Bacillota</taxon>
        <taxon>Bacilli</taxon>
        <taxon>Lactobacillales</taxon>
        <taxon>Lactobacillaceae</taxon>
        <taxon>Nicoliella</taxon>
    </lineage>
</organism>
<evidence type="ECO:0000256" key="7">
    <source>
        <dbReference type="ARBA" id="ARBA00022898"/>
    </source>
</evidence>
<evidence type="ECO:0000256" key="5">
    <source>
        <dbReference type="ARBA" id="ARBA00022605"/>
    </source>
</evidence>
<evidence type="ECO:0000256" key="10">
    <source>
        <dbReference type="ARBA" id="ARBA00049007"/>
    </source>
</evidence>
<dbReference type="GO" id="GO:0005737">
    <property type="term" value="C:cytoplasm"/>
    <property type="evidence" value="ECO:0007669"/>
    <property type="project" value="UniProtKB-SubCell"/>
</dbReference>
<dbReference type="FunFam" id="3.90.1150.10:FF:000006">
    <property type="entry name" value="Phosphoserine aminotransferase"/>
    <property type="match status" value="1"/>
</dbReference>
<dbReference type="InterPro" id="IPR015422">
    <property type="entry name" value="PyrdxlP-dep_Trfase_small"/>
</dbReference>
<dbReference type="PANTHER" id="PTHR43247">
    <property type="entry name" value="PHOSPHOSERINE AMINOTRANSFERASE"/>
    <property type="match status" value="1"/>
</dbReference>
<keyword evidence="5 11" id="KW-0028">Amino-acid biosynthesis</keyword>
<evidence type="ECO:0000259" key="13">
    <source>
        <dbReference type="Pfam" id="PF00266"/>
    </source>
</evidence>
<reference evidence="14" key="1">
    <citation type="journal article" date="2022" name="Int. J. Syst. Evol. Microbiol.">
        <title>Apilactobacillus apisilvae sp. nov., Nicolia spurrieriana gen. nov. sp. nov., Bombilactobacillus folatiphilus sp. nov. and Bombilactobacillus thymidiniphilus sp. nov., four new lactic acid bacterial isolates from stingless bees Tetragonula carbonaria and Austroplebeia australis.</title>
        <authorList>
            <person name="Oliphant S.A."/>
            <person name="Watson-Haigh N.S."/>
            <person name="Sumby K.M."/>
            <person name="Gardner J."/>
            <person name="Groom S."/>
            <person name="Jiranek V."/>
        </authorList>
    </citation>
    <scope>NUCLEOTIDE SEQUENCE</scope>
    <source>
        <strain evidence="14">SGEP1_A5</strain>
    </source>
</reference>
<dbReference type="NCBIfam" id="TIGR01364">
    <property type="entry name" value="serC_1"/>
    <property type="match status" value="1"/>
</dbReference>
<comment type="caution">
    <text evidence="11">Lacks conserved residue(s) required for the propagation of feature annotation.</text>
</comment>
<evidence type="ECO:0000313" key="14">
    <source>
        <dbReference type="EMBL" id="UQS87219.1"/>
    </source>
</evidence>
<comment type="subcellular location">
    <subcellularLocation>
        <location evidence="11">Cytoplasm</location>
    </subcellularLocation>
</comment>
<feature type="binding site" evidence="11">
    <location>
        <position position="41"/>
    </location>
    <ligand>
        <name>L-glutamate</name>
        <dbReference type="ChEBI" id="CHEBI:29985"/>
    </ligand>
</feature>
<dbReference type="InterPro" id="IPR015424">
    <property type="entry name" value="PyrdxlP-dep_Trfase"/>
</dbReference>
<dbReference type="Pfam" id="PF00266">
    <property type="entry name" value="Aminotran_5"/>
    <property type="match status" value="1"/>
</dbReference>
<dbReference type="Proteomes" id="UP000831181">
    <property type="component" value="Chromosome"/>
</dbReference>
<dbReference type="GO" id="GO:0004648">
    <property type="term" value="F:O-phospho-L-serine:2-oxoglutarate aminotransferase activity"/>
    <property type="evidence" value="ECO:0007669"/>
    <property type="project" value="UniProtKB-UniRule"/>
</dbReference>
<feature type="binding site" evidence="11">
    <location>
        <begin position="238"/>
        <end position="239"/>
    </location>
    <ligand>
        <name>pyridoxal 5'-phosphate</name>
        <dbReference type="ChEBI" id="CHEBI:597326"/>
    </ligand>
</feature>
<comment type="cofactor">
    <cofactor evidence="11">
        <name>pyridoxal 5'-phosphate</name>
        <dbReference type="ChEBI" id="CHEBI:597326"/>
    </cofactor>
    <text evidence="11">Binds 1 pyridoxal phosphate per subunit.</text>
</comment>
<dbReference type="FunFam" id="3.40.640.10:FF:000010">
    <property type="entry name" value="Phosphoserine aminotransferase"/>
    <property type="match status" value="1"/>
</dbReference>
<dbReference type="GO" id="GO:0030170">
    <property type="term" value="F:pyridoxal phosphate binding"/>
    <property type="evidence" value="ECO:0007669"/>
    <property type="project" value="UniProtKB-UniRule"/>
</dbReference>
<feature type="binding site" evidence="11">
    <location>
        <position position="197"/>
    </location>
    <ligand>
        <name>pyridoxal 5'-phosphate</name>
        <dbReference type="ChEBI" id="CHEBI:597326"/>
    </ligand>
</feature>
<dbReference type="NCBIfam" id="NF003764">
    <property type="entry name" value="PRK05355.1"/>
    <property type="match status" value="1"/>
</dbReference>
<gene>
    <name evidence="11 14" type="primary">serC</name>
    <name evidence="14" type="ORF">MOO44_03410</name>
</gene>
<keyword evidence="15" id="KW-1185">Reference proteome</keyword>
<protein>
    <recommendedName>
        <fullName evidence="11">Phosphoserine aminotransferase</fullName>
        <ecNumber evidence="11">2.6.1.52</ecNumber>
    </recommendedName>
    <alternativeName>
        <fullName evidence="11">Phosphohydroxythreonine aminotransferase</fullName>
        <shortName evidence="11">PSAT</shortName>
    </alternativeName>
</protein>
<dbReference type="InterPro" id="IPR022278">
    <property type="entry name" value="Pser_aminoTfrase"/>
</dbReference>
<dbReference type="KEGG" id="lbe:MOO44_03410"/>
<evidence type="ECO:0000256" key="1">
    <source>
        <dbReference type="ARBA" id="ARBA00003483"/>
    </source>
</evidence>
<dbReference type="HAMAP" id="MF_00160">
    <property type="entry name" value="SerC_aminotrans_5"/>
    <property type="match status" value="1"/>
</dbReference>
<dbReference type="GO" id="GO:0006564">
    <property type="term" value="P:L-serine biosynthetic process"/>
    <property type="evidence" value="ECO:0007669"/>
    <property type="project" value="UniProtKB-UniRule"/>
</dbReference>
<sequence>MTVYNFSAGPAVLPKPVMEQIQKELPSLQGSGMSILEISHRTKRFEDILDTTKQDLKELLQIPDNYEVLFCQGGGTGQFAAVPLNLANHHRKIALLDSGHWASGAADEANRLGYTVDIVGNTKANKYQSLPYPDQKLSGDQYDYLYATLNNTIEGTTYHRDILPEHNDITLVGDMSSNFMAERYNVNDFGLIFAGAQKNLAPAGLTIVIVRKDLIHPAAHTPKMLNYEPYVKKDSMFNTPPVFPIYVAGLVTKWLKDLGGVDEMEKINRKKAAVLYDYLDESKMFKNHVAKAERSLTNITFSTGSDDLDAQFVEFATQNGLMSVKGHRSVGGLRASLYNAMPIEGAKALVDCLHQFEQTH</sequence>
<evidence type="ECO:0000256" key="3">
    <source>
        <dbReference type="ARBA" id="ARBA00006904"/>
    </source>
</evidence>
<comment type="function">
    <text evidence="1 11">Catalyzes the reversible conversion of 3-phosphohydroxypyruvate to phosphoserine and of 3-hydroxy-2-oxo-4-phosphonooxybutanoate to phosphohydroxythreonine.</text>
</comment>
<dbReference type="PROSITE" id="PS00595">
    <property type="entry name" value="AA_TRANSFER_CLASS_5"/>
    <property type="match status" value="1"/>
</dbReference>
<evidence type="ECO:0000256" key="4">
    <source>
        <dbReference type="ARBA" id="ARBA00022576"/>
    </source>
</evidence>
<feature type="domain" description="Aminotransferase class V" evidence="13">
    <location>
        <begin position="3"/>
        <end position="349"/>
    </location>
</feature>
<keyword evidence="7 11" id="KW-0663">Pyridoxal phosphate</keyword>
<evidence type="ECO:0000256" key="2">
    <source>
        <dbReference type="ARBA" id="ARBA00005099"/>
    </source>
</evidence>
<dbReference type="PANTHER" id="PTHR43247:SF1">
    <property type="entry name" value="PHOSPHOSERINE AMINOTRANSFERASE"/>
    <property type="match status" value="1"/>
</dbReference>
<evidence type="ECO:0000256" key="8">
    <source>
        <dbReference type="ARBA" id="ARBA00023299"/>
    </source>
</evidence>
<comment type="catalytic activity">
    <reaction evidence="9 11">
        <text>4-(phosphooxy)-L-threonine + 2-oxoglutarate = (R)-3-hydroxy-2-oxo-4-phosphooxybutanoate + L-glutamate</text>
        <dbReference type="Rhea" id="RHEA:16573"/>
        <dbReference type="ChEBI" id="CHEBI:16810"/>
        <dbReference type="ChEBI" id="CHEBI:29985"/>
        <dbReference type="ChEBI" id="CHEBI:58452"/>
        <dbReference type="ChEBI" id="CHEBI:58538"/>
        <dbReference type="EC" id="2.6.1.52"/>
    </reaction>
</comment>
<feature type="modified residue" description="N6-(pyridoxal phosphate)lysine" evidence="11">
    <location>
        <position position="198"/>
    </location>
</feature>
<dbReference type="EC" id="2.6.1.52" evidence="11"/>
<comment type="pathway">
    <text evidence="2 11 12">Amino-acid biosynthesis; L-serine biosynthesis; L-serine from 3-phospho-D-glycerate: step 2/3.</text>
</comment>
<accession>A0A976RT52</accession>
<feature type="binding site" evidence="11">
    <location>
        <begin position="75"/>
        <end position="76"/>
    </location>
    <ligand>
        <name>pyridoxal 5'-phosphate</name>
        <dbReference type="ChEBI" id="CHEBI:597326"/>
    </ligand>
</feature>
<keyword evidence="4 11" id="KW-0032">Aminotransferase</keyword>
<keyword evidence="6 11" id="KW-0808">Transferase</keyword>
<dbReference type="InterPro" id="IPR020578">
    <property type="entry name" value="Aminotrans_V_PyrdxlP_BS"/>
</dbReference>
<dbReference type="Gene3D" id="3.90.1150.10">
    <property type="entry name" value="Aspartate Aminotransferase, domain 1"/>
    <property type="match status" value="1"/>
</dbReference>
<feature type="binding site" evidence="11">
    <location>
        <position position="174"/>
    </location>
    <ligand>
        <name>pyridoxal 5'-phosphate</name>
        <dbReference type="ChEBI" id="CHEBI:597326"/>
    </ligand>
</feature>
<dbReference type="Gene3D" id="3.40.640.10">
    <property type="entry name" value="Type I PLP-dependent aspartate aminotransferase-like (Major domain)"/>
    <property type="match status" value="1"/>
</dbReference>
<dbReference type="RefSeq" id="WP_260117019.1">
    <property type="nucleotide sequence ID" value="NZ_CP093361.1"/>
</dbReference>
<evidence type="ECO:0000256" key="9">
    <source>
        <dbReference type="ARBA" id="ARBA00047630"/>
    </source>
</evidence>
<comment type="subunit">
    <text evidence="11">Homodimer.</text>
</comment>
<dbReference type="InterPro" id="IPR015421">
    <property type="entry name" value="PyrdxlP-dep_Trfase_major"/>
</dbReference>
<feature type="binding site" evidence="11">
    <location>
        <position position="152"/>
    </location>
    <ligand>
        <name>pyridoxal 5'-phosphate</name>
        <dbReference type="ChEBI" id="CHEBI:597326"/>
    </ligand>
</feature>
<dbReference type="EMBL" id="CP093361">
    <property type="protein sequence ID" value="UQS87219.1"/>
    <property type="molecule type" value="Genomic_DNA"/>
</dbReference>
<evidence type="ECO:0000256" key="12">
    <source>
        <dbReference type="RuleBase" id="RU004505"/>
    </source>
</evidence>
<keyword evidence="8 11" id="KW-0718">Serine biosynthesis</keyword>
<comment type="similarity">
    <text evidence="3 11">Belongs to the class-V pyridoxal-phosphate-dependent aminotransferase family. SerC subfamily.</text>
</comment>
<evidence type="ECO:0000256" key="11">
    <source>
        <dbReference type="HAMAP-Rule" id="MF_00160"/>
    </source>
</evidence>
<proteinExistence type="inferred from homology"/>
<name>A0A976RT52_9LACO</name>
<evidence type="ECO:0000313" key="15">
    <source>
        <dbReference type="Proteomes" id="UP000831181"/>
    </source>
</evidence>
<comment type="catalytic activity">
    <reaction evidence="10 11 12">
        <text>O-phospho-L-serine + 2-oxoglutarate = 3-phosphooxypyruvate + L-glutamate</text>
        <dbReference type="Rhea" id="RHEA:14329"/>
        <dbReference type="ChEBI" id="CHEBI:16810"/>
        <dbReference type="ChEBI" id="CHEBI:18110"/>
        <dbReference type="ChEBI" id="CHEBI:29985"/>
        <dbReference type="ChEBI" id="CHEBI:57524"/>
        <dbReference type="EC" id="2.6.1.52"/>
    </reaction>
</comment>